<dbReference type="Proteomes" id="UP001497535">
    <property type="component" value="Unassembled WGS sequence"/>
</dbReference>
<dbReference type="EMBL" id="CAVMJV010000003">
    <property type="protein sequence ID" value="CAK5018193.1"/>
    <property type="molecule type" value="Genomic_DNA"/>
</dbReference>
<gene>
    <name evidence="1" type="ORF">MENTE1834_LOCUS3755</name>
</gene>
<evidence type="ECO:0000313" key="2">
    <source>
        <dbReference type="Proteomes" id="UP001497535"/>
    </source>
</evidence>
<comment type="caution">
    <text evidence="1">The sequence shown here is derived from an EMBL/GenBank/DDBJ whole genome shotgun (WGS) entry which is preliminary data.</text>
</comment>
<sequence>MSIPKTILNILVFVVIVLNLVDCMRNKGKTPEEVPSLPNKPSSKKFLNLGGPGKDKQQSGLKIEVPEEVQVPLLQNKPSKKFLRKTQSSIAEGKQQMLSPKSHPLYRTKSEPQSSGYTSLNSPGSPLNKSPLKRHASESSTRIGYLTTTCGDCIDGVVNCIETCKGTGKPEGYTSEDPEVIDARLREIKENENVQILF</sequence>
<protein>
    <submittedName>
        <fullName evidence="1">Uncharacterized protein</fullName>
    </submittedName>
</protein>
<reference evidence="1" key="1">
    <citation type="submission" date="2023-11" db="EMBL/GenBank/DDBJ databases">
        <authorList>
            <person name="Poullet M."/>
        </authorList>
    </citation>
    <scope>NUCLEOTIDE SEQUENCE</scope>
    <source>
        <strain evidence="1">E1834</strain>
    </source>
</reference>
<evidence type="ECO:0000313" key="1">
    <source>
        <dbReference type="EMBL" id="CAK5018193.1"/>
    </source>
</evidence>
<organism evidence="1 2">
    <name type="scientific">Meloidogyne enterolobii</name>
    <name type="common">Root-knot nematode worm</name>
    <name type="synonym">Meloidogyne mayaguensis</name>
    <dbReference type="NCBI Taxonomy" id="390850"/>
    <lineage>
        <taxon>Eukaryota</taxon>
        <taxon>Metazoa</taxon>
        <taxon>Ecdysozoa</taxon>
        <taxon>Nematoda</taxon>
        <taxon>Chromadorea</taxon>
        <taxon>Rhabditida</taxon>
        <taxon>Tylenchina</taxon>
        <taxon>Tylenchomorpha</taxon>
        <taxon>Tylenchoidea</taxon>
        <taxon>Meloidogynidae</taxon>
        <taxon>Meloidogyninae</taxon>
        <taxon>Meloidogyne</taxon>
    </lineage>
</organism>
<proteinExistence type="predicted"/>
<keyword evidence="2" id="KW-1185">Reference proteome</keyword>
<accession>A0ACB0XUG2</accession>
<name>A0ACB0XUG2_MELEN</name>